<evidence type="ECO:0000313" key="4">
    <source>
        <dbReference type="EMBL" id="QDG54266.1"/>
    </source>
</evidence>
<dbReference type="CDD" id="cd05685">
    <property type="entry name" value="S1_Tex"/>
    <property type="match status" value="1"/>
</dbReference>
<dbReference type="SMART" id="SM00278">
    <property type="entry name" value="HhH1"/>
    <property type="match status" value="3"/>
</dbReference>
<dbReference type="PANTHER" id="PTHR10724:SF10">
    <property type="entry name" value="S1 RNA-BINDING DOMAIN-CONTAINING PROTEIN 1"/>
    <property type="match status" value="1"/>
</dbReference>
<dbReference type="Pfam" id="PF09371">
    <property type="entry name" value="Tex_N"/>
    <property type="match status" value="1"/>
</dbReference>
<dbReference type="SMART" id="SM00732">
    <property type="entry name" value="YqgFc"/>
    <property type="match status" value="1"/>
</dbReference>
<dbReference type="Proteomes" id="UP000315995">
    <property type="component" value="Chromosome"/>
</dbReference>
<dbReference type="GO" id="GO:0003729">
    <property type="term" value="F:mRNA binding"/>
    <property type="evidence" value="ECO:0007669"/>
    <property type="project" value="UniProtKB-ARBA"/>
</dbReference>
<dbReference type="GO" id="GO:0006281">
    <property type="term" value="P:DNA repair"/>
    <property type="evidence" value="ECO:0007669"/>
    <property type="project" value="UniProtKB-KW"/>
</dbReference>
<reference evidence="4 5" key="1">
    <citation type="submission" date="2019-06" db="EMBL/GenBank/DDBJ databases">
        <title>Persicimonas caeni gen. nov., sp. nov., a predatory bacterium isolated from solar saltern.</title>
        <authorList>
            <person name="Wang S."/>
        </authorList>
    </citation>
    <scope>NUCLEOTIDE SEQUENCE [LARGE SCALE GENOMIC DNA]</scope>
    <source>
        <strain evidence="4 5">YN101</strain>
    </source>
</reference>
<feature type="domain" description="S1 motif" evidence="3">
    <location>
        <begin position="643"/>
        <end position="712"/>
    </location>
</feature>
<dbReference type="FunFam" id="2.40.50.140:FF:000051">
    <property type="entry name" value="RNA-binding transcriptional accessory protein"/>
    <property type="match status" value="1"/>
</dbReference>
<dbReference type="InterPro" id="IPR055179">
    <property type="entry name" value="Tex-like_central_region"/>
</dbReference>
<dbReference type="InterPro" id="IPR023323">
    <property type="entry name" value="Tex-like_dom_sf"/>
</dbReference>
<dbReference type="SUPFAM" id="SSF53098">
    <property type="entry name" value="Ribonuclease H-like"/>
    <property type="match status" value="1"/>
</dbReference>
<dbReference type="Pfam" id="PF00575">
    <property type="entry name" value="S1"/>
    <property type="match status" value="1"/>
</dbReference>
<dbReference type="InterPro" id="IPR006641">
    <property type="entry name" value="YqgF/RNaseH-like_dom"/>
</dbReference>
<dbReference type="InterPro" id="IPR044146">
    <property type="entry name" value="S1_Tex"/>
</dbReference>
<dbReference type="InterPro" id="IPR003583">
    <property type="entry name" value="Hlx-hairpin-Hlx_DNA-bd_motif"/>
</dbReference>
<dbReference type="InterPro" id="IPR003029">
    <property type="entry name" value="S1_domain"/>
</dbReference>
<dbReference type="SMART" id="SM00316">
    <property type="entry name" value="S1"/>
    <property type="match status" value="1"/>
</dbReference>
<dbReference type="InterPro" id="IPR010994">
    <property type="entry name" value="RuvA_2-like"/>
</dbReference>
<dbReference type="Gene3D" id="3.30.420.140">
    <property type="entry name" value="YqgF/RNase H-like domain"/>
    <property type="match status" value="1"/>
</dbReference>
<accession>A0A4Y6Q108</accession>
<dbReference type="SUPFAM" id="SSF50249">
    <property type="entry name" value="Nucleic acid-binding proteins"/>
    <property type="match status" value="1"/>
</dbReference>
<sequence length="714" mass="78759">MSKTNTKSIVERVARQLGIKNHQVEGTMSLLDEGNTVPFIARYRKEATGNLDEVQIRDVASTVDAIRQLEDRRKTILASIEEQGALTAELRKKLLQADTVARLEDLYAPYRPKRRTRGQKAREAGLEPVAETIWKGGDIRAAAKAHVCDDYPSADDVIGGAKDIIAEDISDDAEVRDRVRREARKRGKFACRRRRGGDEDPNFKLYFEFSTSVQHAKPHQVLAIRRGENEKVLSAGIEVDDAAMCSWISNRKNGAKSGQGRKLVDEAIEDGYKRLIHPSIERDIRGELEEMAEEHAIGVFALNLKNLLLQPPLPGRRILGIDPGYRTGCKMAVISKSGEFETTDMIYVHDGRRNEAPHKIRKMIDGHDIDVVAVGNGTGSRETEQAVADAISAIDRDVQYAIVDEAGASVYSASDIARREFPDLDVSVRGAISIARRLQDPLAELVKIDPKSIGVGMYQHDVNQTQLQESLDAVVEDVVNGVGVDLGSASEPLLARVAGIGPTLARRIVKHRSRSGGIKSREELKDVRGVGAKTYEQCAGFLRIRNGKEPLDGTGIHPENYKMARAILKEAGAKLGEDNLQQRLKGLRSSGKLGQLADKHGVGRYTLEDIVDALLRPGRDPREALDPPQLRSDVLKMEDLREGMKLTGTVRNVVDFGAFVDIGVKQDGLVHVSEMADRYVKNPHDFVSVGDKIEVMILSVDKDRGRIGLSMKQA</sequence>
<dbReference type="SUPFAM" id="SSF47781">
    <property type="entry name" value="RuvA domain 2-like"/>
    <property type="match status" value="2"/>
</dbReference>
<dbReference type="InterPro" id="IPR041692">
    <property type="entry name" value="HHH_9"/>
</dbReference>
<dbReference type="FunFam" id="3.30.420.140:FF:000001">
    <property type="entry name" value="RNA-binding transcriptional accessory protein"/>
    <property type="match status" value="1"/>
</dbReference>
<dbReference type="InterPro" id="IPR023319">
    <property type="entry name" value="Tex-like_HTH_dom_sf"/>
</dbReference>
<dbReference type="PROSITE" id="PS50126">
    <property type="entry name" value="S1"/>
    <property type="match status" value="1"/>
</dbReference>
<name>A0A4Y6Q108_PERCE</name>
<dbReference type="Pfam" id="PF17674">
    <property type="entry name" value="HHH_9"/>
    <property type="match status" value="1"/>
</dbReference>
<evidence type="ECO:0000313" key="5">
    <source>
        <dbReference type="Proteomes" id="UP000315995"/>
    </source>
</evidence>
<dbReference type="PANTHER" id="PTHR10724">
    <property type="entry name" value="30S RIBOSOMAL PROTEIN S1"/>
    <property type="match status" value="1"/>
</dbReference>
<keyword evidence="5" id="KW-1185">Reference proteome</keyword>
<dbReference type="GO" id="GO:0006412">
    <property type="term" value="P:translation"/>
    <property type="evidence" value="ECO:0007669"/>
    <property type="project" value="TreeGrafter"/>
</dbReference>
<dbReference type="FunFam" id="1.10.150.310:FF:000002">
    <property type="entry name" value="Putative transcription modulator/accessory protein"/>
    <property type="match status" value="1"/>
</dbReference>
<dbReference type="FunFam" id="1.10.10.650:FF:000001">
    <property type="entry name" value="S1 RNA-binding domain 1"/>
    <property type="match status" value="1"/>
</dbReference>
<dbReference type="InterPro" id="IPR037027">
    <property type="entry name" value="YqgF/RNaseH-like_dom_sf"/>
</dbReference>
<dbReference type="Gene3D" id="1.10.150.310">
    <property type="entry name" value="Tex RuvX-like domain-like"/>
    <property type="match status" value="1"/>
</dbReference>
<keyword evidence="2" id="KW-0234">DNA repair</keyword>
<evidence type="ECO:0000259" key="3">
    <source>
        <dbReference type="PROSITE" id="PS50126"/>
    </source>
</evidence>
<dbReference type="InterPro" id="IPR018974">
    <property type="entry name" value="Tex-like_N"/>
</dbReference>
<dbReference type="Gene3D" id="1.10.3500.10">
    <property type="entry name" value="Tex N-terminal region-like"/>
    <property type="match status" value="1"/>
</dbReference>
<organism evidence="4 5">
    <name type="scientific">Persicimonas caeni</name>
    <dbReference type="NCBI Taxonomy" id="2292766"/>
    <lineage>
        <taxon>Bacteria</taxon>
        <taxon>Deltaproteobacteria</taxon>
        <taxon>Bradymonadales</taxon>
        <taxon>Bradymonadaceae</taxon>
        <taxon>Persicimonas</taxon>
    </lineage>
</organism>
<dbReference type="GO" id="GO:0003677">
    <property type="term" value="F:DNA binding"/>
    <property type="evidence" value="ECO:0007669"/>
    <property type="project" value="InterPro"/>
</dbReference>
<dbReference type="InterPro" id="IPR012340">
    <property type="entry name" value="NA-bd_OB-fold"/>
</dbReference>
<protein>
    <submittedName>
        <fullName evidence="4">RNA-binding transcriptional accessory protein</fullName>
    </submittedName>
</protein>
<dbReference type="Gene3D" id="1.10.10.650">
    <property type="entry name" value="RuvA domain 2-like"/>
    <property type="match status" value="1"/>
</dbReference>
<dbReference type="OrthoDB" id="9804714at2"/>
<keyword evidence="1" id="KW-0227">DNA damage</keyword>
<dbReference type="InterPro" id="IPR012337">
    <property type="entry name" value="RNaseH-like_sf"/>
</dbReference>
<gene>
    <name evidence="4" type="ORF">FIV42_27030</name>
</gene>
<dbReference type="InterPro" id="IPR050437">
    <property type="entry name" value="Ribos_protein_bS1-like"/>
</dbReference>
<proteinExistence type="predicted"/>
<dbReference type="Pfam" id="PF22706">
    <property type="entry name" value="Tex_central_region"/>
    <property type="match status" value="1"/>
</dbReference>
<dbReference type="RefSeq" id="WP_141200710.1">
    <property type="nucleotide sequence ID" value="NZ_CP041186.1"/>
</dbReference>
<dbReference type="Gene3D" id="2.40.50.140">
    <property type="entry name" value="Nucleic acid-binding proteins"/>
    <property type="match status" value="1"/>
</dbReference>
<dbReference type="EMBL" id="CP041186">
    <property type="protein sequence ID" value="QDG54266.1"/>
    <property type="molecule type" value="Genomic_DNA"/>
</dbReference>
<evidence type="ECO:0000256" key="2">
    <source>
        <dbReference type="ARBA" id="ARBA00023204"/>
    </source>
</evidence>
<dbReference type="GO" id="GO:0003735">
    <property type="term" value="F:structural constituent of ribosome"/>
    <property type="evidence" value="ECO:0007669"/>
    <property type="project" value="TreeGrafter"/>
</dbReference>
<dbReference type="SUPFAM" id="SSF158832">
    <property type="entry name" value="Tex N-terminal region-like"/>
    <property type="match status" value="1"/>
</dbReference>
<dbReference type="GO" id="GO:0005737">
    <property type="term" value="C:cytoplasm"/>
    <property type="evidence" value="ECO:0007669"/>
    <property type="project" value="UniProtKB-ARBA"/>
</dbReference>
<accession>A0A5B8YFC8</accession>
<evidence type="ECO:0000256" key="1">
    <source>
        <dbReference type="ARBA" id="ARBA00022763"/>
    </source>
</evidence>
<dbReference type="Pfam" id="PF12836">
    <property type="entry name" value="HHH_3"/>
    <property type="match status" value="1"/>
</dbReference>
<dbReference type="AlphaFoldDB" id="A0A4Y6Q108"/>
<dbReference type="InterPro" id="IPR032639">
    <property type="entry name" value="Tex_YqgF"/>
</dbReference>
<dbReference type="Pfam" id="PF16921">
    <property type="entry name" value="Tex_YqgF"/>
    <property type="match status" value="1"/>
</dbReference>